<dbReference type="EMBL" id="LK022890">
    <property type="protein sequence ID" value="VTZ70547.1"/>
    <property type="molecule type" value="Genomic_DNA"/>
</dbReference>
<organism evidence="3 4">
    <name type="scientific">Plasmodium chabaudi chabaudi</name>
    <dbReference type="NCBI Taxonomy" id="31271"/>
    <lineage>
        <taxon>Eukaryota</taxon>
        <taxon>Sar</taxon>
        <taxon>Alveolata</taxon>
        <taxon>Apicomplexa</taxon>
        <taxon>Aconoidasida</taxon>
        <taxon>Haemosporida</taxon>
        <taxon>Plasmodiidae</taxon>
        <taxon>Plasmodium</taxon>
        <taxon>Plasmodium (Vinckeia)</taxon>
    </lineage>
</organism>
<dbReference type="GeneID" id="3498713"/>
<dbReference type="RefSeq" id="XP_745589.2">
    <property type="nucleotide sequence ID" value="XM_740496.2"/>
</dbReference>
<dbReference type="AlphaFoldDB" id="A0A077TRW3"/>
<dbReference type="VEuPathDB" id="PlasmoDB:PCHAS_1359500"/>
<name>A0A077TRW3_PLACU</name>
<evidence type="ECO:0000256" key="1">
    <source>
        <dbReference type="SAM" id="MobiDB-lite"/>
    </source>
</evidence>
<gene>
    <name evidence="2" type="primary">IMC1k</name>
    <name evidence="2" type="ORF">PCHAJ_000408400</name>
    <name evidence="3" type="ORF">PCHAS_1359500</name>
</gene>
<evidence type="ECO:0000313" key="2">
    <source>
        <dbReference type="EMBL" id="SCM06085.1"/>
    </source>
</evidence>
<dbReference type="OrthoDB" id="203824at2759"/>
<dbReference type="Proteomes" id="UP000507163">
    <property type="component" value="Chromosome 13"/>
</dbReference>
<accession>A0A077TRW3</accession>
<reference evidence="3 4" key="1">
    <citation type="journal article" date="2014" name="BMC Biol.">
        <title>A comprehensive evaluation of rodent malaria parasite genomes and gene expression.</title>
        <authorList>
            <person name="Otto T.D."/>
            <person name="Bohme U."/>
            <person name="Jackson A.P."/>
            <person name="Hunt M."/>
            <person name="Franke-Fayard B."/>
            <person name="Hoeijmakers W.A."/>
            <person name="Religa A.A."/>
            <person name="Robertson L."/>
            <person name="Sanders M."/>
            <person name="Ogun S.A."/>
            <person name="Cunningham D."/>
            <person name="Erhart A."/>
            <person name="Billker O."/>
            <person name="Khan S.M."/>
            <person name="Stunnenberg H.G."/>
            <person name="Langhorne J."/>
            <person name="Holder A.A."/>
            <person name="Waters A.P."/>
            <person name="Newbold C.I."/>
            <person name="Pain A."/>
            <person name="Berriman M."/>
            <person name="Janse C.J."/>
        </authorList>
    </citation>
    <scope>NUCLEOTIDE SEQUENCE [LARGE SCALE GENOMIC DNA]</scope>
    <source>
        <strain evidence="3 4">AS</strain>
    </source>
</reference>
<dbReference type="Proteomes" id="UP000071118">
    <property type="component" value="Chromosome 13"/>
</dbReference>
<dbReference type="InterPro" id="IPR022086">
    <property type="entry name" value="IMCp"/>
</dbReference>
<keyword evidence="4" id="KW-1185">Reference proteome</keyword>
<dbReference type="EMBL" id="LT608179">
    <property type="protein sequence ID" value="SCM06085.1"/>
    <property type="molecule type" value="Genomic_DNA"/>
</dbReference>
<dbReference type="Pfam" id="PF12314">
    <property type="entry name" value="IMCp"/>
    <property type="match status" value="1"/>
</dbReference>
<evidence type="ECO:0000313" key="4">
    <source>
        <dbReference type="Proteomes" id="UP000071118"/>
    </source>
</evidence>
<reference evidence="3" key="3">
    <citation type="submission" date="2019-05" db="EMBL/GenBank/DDBJ databases">
        <authorList>
            <consortium name="Pathogen Informatics"/>
        </authorList>
    </citation>
    <scope>NUCLEOTIDE SEQUENCE</scope>
    <source>
        <strain evidence="2 5">AJ</strain>
        <strain evidence="3">AS</strain>
    </source>
</reference>
<dbReference type="KEGG" id="pcb:PCHAS_1359500"/>
<protein>
    <submittedName>
        <fullName evidence="3">Inner membrane complex protein 1k, putative</fullName>
    </submittedName>
</protein>
<sequence>MNKNSEISYDPSLEEENSLSSDQSKIKNYYDDENKEIEYISNTSKNNYMNEQNNDLNDTYNYMNDQNTYRMENEYNDEPMNTQYIPSLYGLGRERQALPFKAQDHKIPGQVSPYHAPRDTNISETETLYDDQNCPIPTDSNGEPKKLWSWTNEGKLKLQCSQPIIPVSVVQGILRRDKIILVPQVEVTDFVVPKVYNQNIKHDIPKLDIKLQCSNVEIPNVKYVDKEIIIPIITGYTHKFVPKWEIHEVPRPIVKYIGEQKIVEVEVPEIKYVDKIVEREVVVDTVEKRVPKIIEIPKYVDEVQYVWKPIEKIIYIQKFVPKFDVNLECPPPLIVPYPVQTIKHIPPVMVKKNPKIPDYTHNDLQSPQGYVPIGDEYVDQYTPKNNTNIKGIFSACCEVNCQGKEAEDEYCDVTPNTYNNISQEIPLENEINTRFNSNPFISADPSSYLSKSDQMLIGVNS</sequence>
<reference evidence="3" key="2">
    <citation type="submission" date="2014-05" db="EMBL/GenBank/DDBJ databases">
        <authorList>
            <person name="Aslett M.A."/>
            <person name="De Silva N."/>
        </authorList>
    </citation>
    <scope>NUCLEOTIDE SEQUENCE</scope>
    <source>
        <strain evidence="3">AS</strain>
    </source>
</reference>
<evidence type="ECO:0000313" key="5">
    <source>
        <dbReference type="Proteomes" id="UP000507163"/>
    </source>
</evidence>
<proteinExistence type="predicted"/>
<evidence type="ECO:0000313" key="3">
    <source>
        <dbReference type="EMBL" id="VTZ70547.1"/>
    </source>
</evidence>
<feature type="region of interest" description="Disordered" evidence="1">
    <location>
        <begin position="1"/>
        <end position="24"/>
    </location>
</feature>